<feature type="region of interest" description="Disordered" evidence="7">
    <location>
        <begin position="282"/>
        <end position="311"/>
    </location>
</feature>
<dbReference type="PIRSF" id="PIRSF026649">
    <property type="entry name" value="MsbB"/>
    <property type="match status" value="1"/>
</dbReference>
<dbReference type="RefSeq" id="WP_320426542.1">
    <property type="nucleotide sequence ID" value="NZ_JAXCLA010000011.1"/>
</dbReference>
<keyword evidence="2" id="KW-1003">Cell membrane</keyword>
<evidence type="ECO:0000256" key="5">
    <source>
        <dbReference type="ARBA" id="ARBA00023136"/>
    </source>
</evidence>
<name>A0ABU5DQI6_9BURK</name>
<keyword evidence="6 8" id="KW-0012">Acyltransferase</keyword>
<accession>A0ABU5DQI6</accession>
<organism evidence="8 9">
    <name type="scientific">Roseateles agri</name>
    <dbReference type="NCBI Taxonomy" id="3098619"/>
    <lineage>
        <taxon>Bacteria</taxon>
        <taxon>Pseudomonadati</taxon>
        <taxon>Pseudomonadota</taxon>
        <taxon>Betaproteobacteria</taxon>
        <taxon>Burkholderiales</taxon>
        <taxon>Sphaerotilaceae</taxon>
        <taxon>Roseateles</taxon>
    </lineage>
</organism>
<sequence length="311" mass="34842">MLAKLAVACLWLVSWLPFRAVGALGSMLGTLLYALPTSRRAIGRTNLRLCFPTRSEAEREAILRGHFIAIVRMVLEYGYCWFASPARLRRLVAIEGLEHLTSLSPDTSVILSMPHFTGLDLVGLRLSLETPTVTIYARQKNPWLDAFIRAKRLRLNTGIVFSRQEGVRSSVRALREGYRLYYLPDQDHGLRDSVFADFFGVPAATITGLPRLAALTRARVIPCYPRREAGRYTLVLQPPLADFPSGDLSADARRMNAVIEQQVLAVPKQYFWLHRRFKTRPPGRPPLYEGKARASDDSAGGEPSILPPTID</sequence>
<gene>
    <name evidence="8" type="ORF">SNE35_29005</name>
</gene>
<dbReference type="EMBL" id="JAXCLA010000011">
    <property type="protein sequence ID" value="MDY0748573.1"/>
    <property type="molecule type" value="Genomic_DNA"/>
</dbReference>
<keyword evidence="9" id="KW-1185">Reference proteome</keyword>
<dbReference type="PANTHER" id="PTHR30606:SF9">
    <property type="entry name" value="LIPID A BIOSYNTHESIS LAUROYLTRANSFERASE"/>
    <property type="match status" value="1"/>
</dbReference>
<evidence type="ECO:0000256" key="1">
    <source>
        <dbReference type="ARBA" id="ARBA00004533"/>
    </source>
</evidence>
<evidence type="ECO:0000313" key="9">
    <source>
        <dbReference type="Proteomes" id="UP001285263"/>
    </source>
</evidence>
<reference evidence="8 9" key="1">
    <citation type="submission" date="2023-11" db="EMBL/GenBank/DDBJ databases">
        <title>Paucibacter sp. nov., isolated from fresh soil in Korea.</title>
        <authorList>
            <person name="Le N.T.T."/>
        </authorList>
    </citation>
    <scope>NUCLEOTIDE SEQUENCE [LARGE SCALE GENOMIC DNA]</scope>
    <source>
        <strain evidence="8 9">R3-3</strain>
    </source>
</reference>
<comment type="subcellular location">
    <subcellularLocation>
        <location evidence="1">Cell inner membrane</location>
    </subcellularLocation>
</comment>
<evidence type="ECO:0000256" key="6">
    <source>
        <dbReference type="ARBA" id="ARBA00023315"/>
    </source>
</evidence>
<evidence type="ECO:0000256" key="2">
    <source>
        <dbReference type="ARBA" id="ARBA00022475"/>
    </source>
</evidence>
<dbReference type="CDD" id="cd07984">
    <property type="entry name" value="LPLAT_LABLAT-like"/>
    <property type="match status" value="1"/>
</dbReference>
<proteinExistence type="predicted"/>
<dbReference type="InterPro" id="IPR004960">
    <property type="entry name" value="LipA_acyltrans"/>
</dbReference>
<evidence type="ECO:0000256" key="3">
    <source>
        <dbReference type="ARBA" id="ARBA00022519"/>
    </source>
</evidence>
<keyword evidence="4" id="KW-0808">Transferase</keyword>
<dbReference type="GO" id="GO:0016746">
    <property type="term" value="F:acyltransferase activity"/>
    <property type="evidence" value="ECO:0007669"/>
    <property type="project" value="UniProtKB-KW"/>
</dbReference>
<dbReference type="Proteomes" id="UP001285263">
    <property type="component" value="Unassembled WGS sequence"/>
</dbReference>
<dbReference type="PANTHER" id="PTHR30606">
    <property type="entry name" value="LIPID A BIOSYNTHESIS LAUROYL ACYLTRANSFERASE"/>
    <property type="match status" value="1"/>
</dbReference>
<comment type="caution">
    <text evidence="8">The sequence shown here is derived from an EMBL/GenBank/DDBJ whole genome shotgun (WGS) entry which is preliminary data.</text>
</comment>
<protein>
    <submittedName>
        <fullName evidence="8">Lipid A biosynthesis acyltransferase</fullName>
    </submittedName>
</protein>
<evidence type="ECO:0000256" key="7">
    <source>
        <dbReference type="SAM" id="MobiDB-lite"/>
    </source>
</evidence>
<keyword evidence="5" id="KW-0472">Membrane</keyword>
<evidence type="ECO:0000256" key="4">
    <source>
        <dbReference type="ARBA" id="ARBA00022679"/>
    </source>
</evidence>
<keyword evidence="3" id="KW-0997">Cell inner membrane</keyword>
<dbReference type="Pfam" id="PF03279">
    <property type="entry name" value="Lip_A_acyltrans"/>
    <property type="match status" value="1"/>
</dbReference>
<evidence type="ECO:0000313" key="8">
    <source>
        <dbReference type="EMBL" id="MDY0748573.1"/>
    </source>
</evidence>